<dbReference type="Proteomes" id="UP000224563">
    <property type="component" value="Unassembled WGS sequence"/>
</dbReference>
<keyword evidence="5" id="KW-1185">Reference proteome</keyword>
<dbReference type="RefSeq" id="WP_099386381.1">
    <property type="nucleotide sequence ID" value="NZ_JANSWH010000033.1"/>
</dbReference>
<dbReference type="PANTHER" id="PTHR43278:SF4">
    <property type="entry name" value="NAD(P)H-DEPENDENT FMN-CONTAINING OXIDOREDUCTASE YWQN-RELATED"/>
    <property type="match status" value="1"/>
</dbReference>
<evidence type="ECO:0000313" key="4">
    <source>
        <dbReference type="EMBL" id="PHU37313.1"/>
    </source>
</evidence>
<keyword evidence="1" id="KW-0285">Flavoprotein</keyword>
<accession>A0A2G3E2I2</accession>
<reference evidence="4 5" key="2">
    <citation type="submission" date="2017-10" db="EMBL/GenBank/DDBJ databases">
        <authorList>
            <person name="Banno H."/>
            <person name="Chua N.-H."/>
        </authorList>
    </citation>
    <scope>NUCLEOTIDE SEQUENCE [LARGE SCALE GENOMIC DNA]</scope>
    <source>
        <strain evidence="4 5">JK623</strain>
    </source>
</reference>
<dbReference type="EMBL" id="PDYG01000069">
    <property type="protein sequence ID" value="PHU37313.1"/>
    <property type="molecule type" value="Genomic_DNA"/>
</dbReference>
<organism evidence="4 5">
    <name type="scientific">Agathobacter ruminis</name>
    <dbReference type="NCBI Taxonomy" id="1712665"/>
    <lineage>
        <taxon>Bacteria</taxon>
        <taxon>Bacillati</taxon>
        <taxon>Bacillota</taxon>
        <taxon>Clostridia</taxon>
        <taxon>Lachnospirales</taxon>
        <taxon>Lachnospiraceae</taxon>
        <taxon>Agathobacter</taxon>
    </lineage>
</organism>
<comment type="caution">
    <text evidence="4">The sequence shown here is derived from an EMBL/GenBank/DDBJ whole genome shotgun (WGS) entry which is preliminary data.</text>
</comment>
<name>A0A2G3E2I2_9FIRM</name>
<evidence type="ECO:0000313" key="5">
    <source>
        <dbReference type="Proteomes" id="UP000224563"/>
    </source>
</evidence>
<dbReference type="Gene3D" id="3.40.50.360">
    <property type="match status" value="1"/>
</dbReference>
<dbReference type="Pfam" id="PF03358">
    <property type="entry name" value="FMN_red"/>
    <property type="match status" value="1"/>
</dbReference>
<dbReference type="SUPFAM" id="SSF52218">
    <property type="entry name" value="Flavoproteins"/>
    <property type="match status" value="1"/>
</dbReference>
<dbReference type="InterPro" id="IPR005025">
    <property type="entry name" value="FMN_Rdtase-like_dom"/>
</dbReference>
<evidence type="ECO:0000256" key="1">
    <source>
        <dbReference type="ARBA" id="ARBA00022630"/>
    </source>
</evidence>
<dbReference type="InterPro" id="IPR029039">
    <property type="entry name" value="Flavoprotein-like_sf"/>
</dbReference>
<feature type="domain" description="NADPH-dependent FMN reductase-like" evidence="3">
    <location>
        <begin position="1"/>
        <end position="151"/>
    </location>
</feature>
<reference evidence="4 5" key="1">
    <citation type="submission" date="2017-10" db="EMBL/GenBank/DDBJ databases">
        <title>Resolving the taxonomy of Roseburia spp., Eubacterium rectale and Agathobacter spp. through phylogenomic analysis.</title>
        <authorList>
            <person name="Sheridan P.O."/>
            <person name="Walker A.W."/>
            <person name="Duncan S.H."/>
            <person name="Scott K.P."/>
            <person name="Toole P.W.O."/>
            <person name="Luis P."/>
            <person name="Flint H.J."/>
        </authorList>
    </citation>
    <scope>NUCLEOTIDE SEQUENCE [LARGE SCALE GENOMIC DNA]</scope>
    <source>
        <strain evidence="4 5">JK623</strain>
    </source>
</reference>
<protein>
    <submittedName>
        <fullName evidence="4">NADPH-dependent FMN reductase</fullName>
    </submittedName>
</protein>
<dbReference type="PANTHER" id="PTHR43278">
    <property type="entry name" value="NAD(P)H-DEPENDENT FMN-CONTAINING OXIDOREDUCTASE YWQN-RELATED"/>
    <property type="match status" value="1"/>
</dbReference>
<keyword evidence="2" id="KW-0288">FMN</keyword>
<proteinExistence type="predicted"/>
<dbReference type="InterPro" id="IPR051796">
    <property type="entry name" value="ISF_SsuE-like"/>
</dbReference>
<dbReference type="GO" id="GO:0016491">
    <property type="term" value="F:oxidoreductase activity"/>
    <property type="evidence" value="ECO:0007669"/>
    <property type="project" value="InterPro"/>
</dbReference>
<gene>
    <name evidence="4" type="ORF">CSX02_08660</name>
</gene>
<evidence type="ECO:0000256" key="2">
    <source>
        <dbReference type="ARBA" id="ARBA00022643"/>
    </source>
</evidence>
<dbReference type="AlphaFoldDB" id="A0A2G3E2I2"/>
<evidence type="ECO:0000259" key="3">
    <source>
        <dbReference type="Pfam" id="PF03358"/>
    </source>
</evidence>
<sequence>MKVLIINGSPRIGGNTSIAVDEIAKTLREEGIEPEVVQIGNQNIRGCIACGTCEEKGKCVFDDAVNELAPKFEEADGLIVASPVYYASANATLIACLDRLFYSTSFDKSMKVGASVVVCRRGGASATFDELNKYFTIANMPIASSQYWNSVHGSAKGEALKDEEGLQTMRVLARNTAFLVKSIALGRQQYGLPQKEQHAWTNFISVGVTISD</sequence>